<evidence type="ECO:0000256" key="6">
    <source>
        <dbReference type="ARBA" id="ARBA00022729"/>
    </source>
</evidence>
<organism evidence="11 12">
    <name type="scientific">Malassezia vespertilionis</name>
    <dbReference type="NCBI Taxonomy" id="2020962"/>
    <lineage>
        <taxon>Eukaryota</taxon>
        <taxon>Fungi</taxon>
        <taxon>Dikarya</taxon>
        <taxon>Basidiomycota</taxon>
        <taxon>Ustilaginomycotina</taxon>
        <taxon>Malasseziomycetes</taxon>
        <taxon>Malasseziales</taxon>
        <taxon>Malasseziaceae</taxon>
        <taxon>Malassezia</taxon>
    </lineage>
</organism>
<dbReference type="GO" id="GO:0008250">
    <property type="term" value="C:oligosaccharyltransferase complex"/>
    <property type="evidence" value="ECO:0007669"/>
    <property type="project" value="UniProtKB-UniRule"/>
</dbReference>
<dbReference type="OrthoDB" id="310030at2759"/>
<dbReference type="PANTHER" id="PTHR21049">
    <property type="entry name" value="RIBOPHORIN I"/>
    <property type="match status" value="1"/>
</dbReference>
<evidence type="ECO:0000256" key="4">
    <source>
        <dbReference type="ARBA" id="ARBA00008905"/>
    </source>
</evidence>
<keyword evidence="6 10" id="KW-0732">Signal</keyword>
<evidence type="ECO:0000313" key="11">
    <source>
        <dbReference type="EMBL" id="PKI83839.1"/>
    </source>
</evidence>
<feature type="signal peptide" evidence="10">
    <location>
        <begin position="1"/>
        <end position="31"/>
    </location>
</feature>
<accession>A0A2N1JBB4</accession>
<protein>
    <recommendedName>
        <fullName evidence="10">Dolichyl-diphosphooligosaccharide--protein glycosyltransferase subunit 1</fullName>
    </recommendedName>
</protein>
<evidence type="ECO:0000256" key="7">
    <source>
        <dbReference type="ARBA" id="ARBA00022824"/>
    </source>
</evidence>
<keyword evidence="12" id="KW-1185">Reference proteome</keyword>
<dbReference type="UniPathway" id="UPA00378"/>
<dbReference type="GO" id="GO:0018279">
    <property type="term" value="P:protein N-linked glycosylation via asparagine"/>
    <property type="evidence" value="ECO:0007669"/>
    <property type="project" value="TreeGrafter"/>
</dbReference>
<evidence type="ECO:0000256" key="1">
    <source>
        <dbReference type="ARBA" id="ARBA00002791"/>
    </source>
</evidence>
<evidence type="ECO:0000256" key="10">
    <source>
        <dbReference type="RuleBase" id="RU361143"/>
    </source>
</evidence>
<comment type="subcellular location">
    <subcellularLocation>
        <location evidence="2 10">Endoplasmic reticulum membrane</location>
        <topology evidence="2 10">Single-pass type I membrane protein</topology>
    </subcellularLocation>
</comment>
<gene>
    <name evidence="11" type="primary">OST1</name>
    <name evidence="11" type="ORF">MVES_001889</name>
</gene>
<comment type="subunit">
    <text evidence="10">Component of the oligosaccharyltransferase (OST) complex.</text>
</comment>
<reference evidence="11 12" key="1">
    <citation type="submission" date="2017-10" db="EMBL/GenBank/DDBJ databases">
        <title>A novel species of cold-tolerant Malassezia isolated from bats.</title>
        <authorList>
            <person name="Lorch J.M."/>
            <person name="Palmer J.M."/>
            <person name="Vanderwolf K.J."/>
            <person name="Schmidt K.Z."/>
            <person name="Verant M.L."/>
            <person name="Weller T.J."/>
            <person name="Blehert D.S."/>
        </authorList>
    </citation>
    <scope>NUCLEOTIDE SEQUENCE [LARGE SCALE GENOMIC DNA]</scope>
    <source>
        <strain evidence="11 12">NWHC:44797-103</strain>
    </source>
</reference>
<comment type="pathway">
    <text evidence="3 10">Protein modification; protein glycosylation.</text>
</comment>
<evidence type="ECO:0000256" key="8">
    <source>
        <dbReference type="ARBA" id="ARBA00022989"/>
    </source>
</evidence>
<evidence type="ECO:0000313" key="12">
    <source>
        <dbReference type="Proteomes" id="UP000232875"/>
    </source>
</evidence>
<dbReference type="PANTHER" id="PTHR21049:SF0">
    <property type="entry name" value="DOLICHYL-DIPHOSPHOOLIGOSACCHARIDE--PROTEIN GLYCOSYLTRANSFERASE SUBUNIT 1"/>
    <property type="match status" value="1"/>
</dbReference>
<evidence type="ECO:0000256" key="9">
    <source>
        <dbReference type="ARBA" id="ARBA00023136"/>
    </source>
</evidence>
<dbReference type="GeneID" id="80901503"/>
<comment type="similarity">
    <text evidence="4 10">Belongs to the OST1 family.</text>
</comment>
<evidence type="ECO:0000256" key="3">
    <source>
        <dbReference type="ARBA" id="ARBA00004922"/>
    </source>
</evidence>
<dbReference type="InterPro" id="IPR007676">
    <property type="entry name" value="Ribophorin_I"/>
</dbReference>
<evidence type="ECO:0000256" key="5">
    <source>
        <dbReference type="ARBA" id="ARBA00022692"/>
    </source>
</evidence>
<keyword evidence="5" id="KW-0812">Transmembrane</keyword>
<dbReference type="Pfam" id="PF04597">
    <property type="entry name" value="Ribophorin_I"/>
    <property type="match status" value="1"/>
</dbReference>
<dbReference type="EMBL" id="KZ454990">
    <property type="protein sequence ID" value="PKI83839.1"/>
    <property type="molecule type" value="Genomic_DNA"/>
</dbReference>
<dbReference type="AlphaFoldDB" id="A0A2N1JBB4"/>
<keyword evidence="9" id="KW-0472">Membrane</keyword>
<keyword evidence="8" id="KW-1133">Transmembrane helix</keyword>
<evidence type="ECO:0000256" key="2">
    <source>
        <dbReference type="ARBA" id="ARBA00004115"/>
    </source>
</evidence>
<keyword evidence="7 10" id="KW-0256">Endoplasmic reticulum</keyword>
<name>A0A2N1JBB4_9BASI</name>
<dbReference type="RefSeq" id="XP_056062803.1">
    <property type="nucleotide sequence ID" value="XM_056206828.1"/>
</dbReference>
<feature type="chain" id="PRO_5014490146" description="Dolichyl-diphosphooligosaccharide--protein glycosyltransferase subunit 1" evidence="10">
    <location>
        <begin position="32"/>
        <end position="486"/>
    </location>
</feature>
<proteinExistence type="inferred from homology"/>
<comment type="function">
    <text evidence="1 10">Subunit of the oligosaccharyl transferase (OST) complex that catalyzes the initial transfer of a defined glycan (Glc(3)Man(9)GlcNAc(2) in eukaryotes) from the lipid carrier dolichol-pyrophosphate to an asparagine residue within an Asn-X-Ser/Thr consensus motif in nascent polypeptide chains, the first step in protein N-glycosylation. N-glycosylation occurs cotranslationally and the complex associates with the Sec61 complex at the channel-forming translocon complex that mediates protein translocation across the endoplasmic reticulum (ER). All subunits are required for a maximal enzyme activity.</text>
</comment>
<sequence>MRVARINLANVATSAYAALLVLCLATQCVYAESWTQKSVEKEITLGGAVSQLRMDIVATPRNEATDVEDGDVVPYIFYLSAQEHKSHSLLRASMAPPGKKAQPVEVRTGGLMPGDRTTAFYEAMIPREYALGTDELQIFITSAMLHTSTPLPATAPQGKPQHLVWKGDAALRTPYHTGNALINVRVPYPTIVAFAPQSIATRTGKTITYGPYIDVAPSAKMPIAEAMVHYEYLQPVVSYVDFARHVEVSHWGNNLATEDTIALKNDGAKLEDTFNRARHMYNNFVEGGSDAVNQIRSIPIVLPANADDVYYVDAMGNVSTSSMPPKVAGHKKPRRMEIFPRYPVLGGWNYTFSVGWNLNLEGNGIARRVTGAPHRVRIGVPFLMAPSNVAIDHASLRIVLPEGAQHVEVHTPFSMDLVHIGPFPTYLDTVPRRAVLLERAKCTSKMNGIVFVDYTLYPSAHWRKPLAVGTAAFAIFIVSVLSRRVL</sequence>
<dbReference type="Proteomes" id="UP000232875">
    <property type="component" value="Unassembled WGS sequence"/>
</dbReference>
<dbReference type="STRING" id="2020962.A0A2N1JBB4"/>